<name>A0AAD9IJ72_PROWI</name>
<reference evidence="3" key="1">
    <citation type="submission" date="2021-01" db="EMBL/GenBank/DDBJ databases">
        <authorList>
            <person name="Eckstrom K.M.E."/>
        </authorList>
    </citation>
    <scope>NUCLEOTIDE SEQUENCE</scope>
    <source>
        <strain evidence="3">UVCC 0001</strain>
    </source>
</reference>
<evidence type="ECO:0000256" key="1">
    <source>
        <dbReference type="SAM" id="Coils"/>
    </source>
</evidence>
<evidence type="ECO:0000256" key="2">
    <source>
        <dbReference type="SAM" id="MobiDB-lite"/>
    </source>
</evidence>
<feature type="coiled-coil region" evidence="1">
    <location>
        <begin position="229"/>
        <end position="256"/>
    </location>
</feature>
<gene>
    <name evidence="3" type="ORF">QBZ16_004801</name>
</gene>
<keyword evidence="1" id="KW-0175">Coiled coil</keyword>
<organism evidence="3 4">
    <name type="scientific">Prototheca wickerhamii</name>
    <dbReference type="NCBI Taxonomy" id="3111"/>
    <lineage>
        <taxon>Eukaryota</taxon>
        <taxon>Viridiplantae</taxon>
        <taxon>Chlorophyta</taxon>
        <taxon>core chlorophytes</taxon>
        <taxon>Trebouxiophyceae</taxon>
        <taxon>Chlorellales</taxon>
        <taxon>Chlorellaceae</taxon>
        <taxon>Prototheca</taxon>
    </lineage>
</organism>
<dbReference type="Proteomes" id="UP001255856">
    <property type="component" value="Unassembled WGS sequence"/>
</dbReference>
<keyword evidence="4" id="KW-1185">Reference proteome</keyword>
<evidence type="ECO:0000313" key="4">
    <source>
        <dbReference type="Proteomes" id="UP001255856"/>
    </source>
</evidence>
<dbReference type="AlphaFoldDB" id="A0AAD9IJ72"/>
<protein>
    <submittedName>
        <fullName evidence="3">Uncharacterized protein</fullName>
    </submittedName>
</protein>
<feature type="coiled-coil region" evidence="1">
    <location>
        <begin position="38"/>
        <end position="86"/>
    </location>
</feature>
<evidence type="ECO:0000313" key="3">
    <source>
        <dbReference type="EMBL" id="KAK2077167.1"/>
    </source>
</evidence>
<comment type="caution">
    <text evidence="3">The sequence shown here is derived from an EMBL/GenBank/DDBJ whole genome shotgun (WGS) entry which is preliminary data.</text>
</comment>
<dbReference type="EMBL" id="JASFZW010000007">
    <property type="protein sequence ID" value="KAK2077167.1"/>
    <property type="molecule type" value="Genomic_DNA"/>
</dbReference>
<feature type="region of interest" description="Disordered" evidence="2">
    <location>
        <begin position="453"/>
        <end position="472"/>
    </location>
</feature>
<sequence>MRPRAERDAAAAGSKRTAASLREALRLLQALNAERGAQEGREAALADARRAVAAAEEERDRARAALDRARTAAARSREQAGAAEQRALRAESALATLSEGLAAAQDASLREAGALREARGLVSQAEARREADRAVVEGLVAVVAETCAAFCGSGAGVCAAGDLAWGAPDTCSANNNPSPIDALARRASEMLETAAARAHTWRQAAQGAPALSALVAALRDELSHRIADVASLESQNTTLRADLEFLSEQLRSARSDLDGRGAEIDRLRALGGEKDATVAGACERLERLGAESAARRDGDGIDAAAVGSSQQGVDGDWRRLRERLENALTSVESARARDGPGDEVPLLRGLCRLALAVTMQHVSDGKNGKLSYGGDRVSTSSGCMPVSLFKRISATFPRAHPPPSTPGGTDGVSSATVAAELDAWMAGRRELLGSLGLLAAWDALRDLAAKQELRGRASEAPRGPATWQRVSA</sequence>
<accession>A0AAD9IJ72</accession>
<proteinExistence type="predicted"/>